<dbReference type="Proteomes" id="UP000321947">
    <property type="component" value="Unassembled WGS sequence"/>
</dbReference>
<dbReference type="EMBL" id="SSTD01019094">
    <property type="protein sequence ID" value="TYJ96957.1"/>
    <property type="molecule type" value="Genomic_DNA"/>
</dbReference>
<feature type="domain" description="Reverse transcriptase Ty1/copia-type" evidence="1">
    <location>
        <begin position="35"/>
        <end position="219"/>
    </location>
</feature>
<dbReference type="PANTHER" id="PTHR11439">
    <property type="entry name" value="GAG-POL-RELATED RETROTRANSPOSON"/>
    <property type="match status" value="1"/>
</dbReference>
<dbReference type="CDD" id="cd09272">
    <property type="entry name" value="RNase_HI_RT_Ty1"/>
    <property type="match status" value="1"/>
</dbReference>
<protein>
    <submittedName>
        <fullName evidence="2">Putative mitochondrial protein</fullName>
    </submittedName>
</protein>
<dbReference type="Pfam" id="PF07727">
    <property type="entry name" value="RVT_2"/>
    <property type="match status" value="1"/>
</dbReference>
<dbReference type="PANTHER" id="PTHR11439:SF467">
    <property type="entry name" value="INTEGRASE CATALYTIC DOMAIN-CONTAINING PROTEIN"/>
    <property type="match status" value="1"/>
</dbReference>
<evidence type="ECO:0000313" key="2">
    <source>
        <dbReference type="EMBL" id="TYJ96957.1"/>
    </source>
</evidence>
<dbReference type="AlphaFoldDB" id="A0A5D3BCV9"/>
<comment type="caution">
    <text evidence="2">The sequence shown here is derived from an EMBL/GenBank/DDBJ whole genome shotgun (WGS) entry which is preliminary data.</text>
</comment>
<reference evidence="2 3" key="1">
    <citation type="submission" date="2019-08" db="EMBL/GenBank/DDBJ databases">
        <title>Draft genome sequences of two oriental melons (Cucumis melo L. var makuwa).</title>
        <authorList>
            <person name="Kwon S.-Y."/>
        </authorList>
    </citation>
    <scope>NUCLEOTIDE SEQUENCE [LARGE SCALE GENOMIC DNA]</scope>
    <source>
        <strain evidence="3">cv. Chang Bougi</strain>
        <tissue evidence="2">Leaf</tissue>
    </source>
</reference>
<gene>
    <name evidence="2" type="ORF">E5676_scaffold976G00020</name>
</gene>
<name>A0A5D3BCV9_CUCMM</name>
<sequence length="317" mass="35884">MDWSLTEPIRIKQALATPQWKQAMDEEYSALLKAQTWHLVPPSPSQKVAGKKWVFRLKRNTDGSIRWYKTRLVAKGFHQHLGVDFFETFSPVVKASTIRVILNLAVTNGWQLRQLDFNNAFLNGNLTKTVYIQKPPGYVHPSFPNYVCKLDKAIYGLKQSPRAWNETLSKKLFSWGFENSKSNSSLFILRCRSSIILLLVYVDDVVVTGNDTKLIDELKGTDLSITAYSDANWASNIDDRKSVAAYCVFICNNLVSWLSKKQTVVARSSTNSEYRALALAASEVILLKQLLFELNVNLPLKPVIWYDNVSAGTLATN</sequence>
<dbReference type="InterPro" id="IPR013103">
    <property type="entry name" value="RVT_2"/>
</dbReference>
<dbReference type="InterPro" id="IPR043502">
    <property type="entry name" value="DNA/RNA_pol_sf"/>
</dbReference>
<organism evidence="2 3">
    <name type="scientific">Cucumis melo var. makuwa</name>
    <name type="common">Oriental melon</name>
    <dbReference type="NCBI Taxonomy" id="1194695"/>
    <lineage>
        <taxon>Eukaryota</taxon>
        <taxon>Viridiplantae</taxon>
        <taxon>Streptophyta</taxon>
        <taxon>Embryophyta</taxon>
        <taxon>Tracheophyta</taxon>
        <taxon>Spermatophyta</taxon>
        <taxon>Magnoliopsida</taxon>
        <taxon>eudicotyledons</taxon>
        <taxon>Gunneridae</taxon>
        <taxon>Pentapetalae</taxon>
        <taxon>rosids</taxon>
        <taxon>fabids</taxon>
        <taxon>Cucurbitales</taxon>
        <taxon>Cucurbitaceae</taxon>
        <taxon>Benincaseae</taxon>
        <taxon>Cucumis</taxon>
    </lineage>
</organism>
<accession>A0A5D3BCV9</accession>
<evidence type="ECO:0000313" key="3">
    <source>
        <dbReference type="Proteomes" id="UP000321947"/>
    </source>
</evidence>
<dbReference type="SUPFAM" id="SSF56672">
    <property type="entry name" value="DNA/RNA polymerases"/>
    <property type="match status" value="1"/>
</dbReference>
<evidence type="ECO:0000259" key="1">
    <source>
        <dbReference type="Pfam" id="PF07727"/>
    </source>
</evidence>
<proteinExistence type="predicted"/>